<dbReference type="EMBL" id="JASBNA010000002">
    <property type="protein sequence ID" value="KAK7694492.1"/>
    <property type="molecule type" value="Genomic_DNA"/>
</dbReference>
<accession>A0AAW0GPC9</accession>
<dbReference type="AlphaFoldDB" id="A0AAW0GPC9"/>
<reference evidence="2 3" key="1">
    <citation type="submission" date="2022-09" db="EMBL/GenBank/DDBJ databases">
        <authorList>
            <person name="Palmer J.M."/>
        </authorList>
    </citation>
    <scope>NUCLEOTIDE SEQUENCE [LARGE SCALE GENOMIC DNA]</scope>
    <source>
        <strain evidence="2 3">DSM 7382</strain>
    </source>
</reference>
<gene>
    <name evidence="2" type="ORF">QCA50_001678</name>
</gene>
<feature type="region of interest" description="Disordered" evidence="1">
    <location>
        <begin position="1"/>
        <end position="79"/>
    </location>
</feature>
<name>A0AAW0GPC9_9APHY</name>
<comment type="caution">
    <text evidence="2">The sequence shown here is derived from an EMBL/GenBank/DDBJ whole genome shotgun (WGS) entry which is preliminary data.</text>
</comment>
<sequence length="397" mass="43306">MASCAVSPVPQISISPAPPQDPINEPYSPFAAANPYFMQEPDSPRPALLSPPPVVSPISPRQLSPLRPSDSPVRGQGLERERFEALLKASRERNFAVGGKRSPDLRKEIALKVHKTKQVERRALFLSKVLAPPSPTATLLPKTPPESPAIFHYSLPSPGLESPIAVFEDLALEYPDQYARSGWVEQVDYRIPGQVYVKSARASMVKRKHLPSLDEITARLSLSSAPVKPESKPRFSARLPAFLTSEAKAPVSPKPRRVLPAAVGRLQFPSRTPSPPTPSIMEKLDSAVAPPSPSAVPAPSLQIVTSVVPHISSVSPTAFTEDNLRALASQSRERTARDMLSRLRRRTLAPRTDSAVSIAGSTPEEERKLRRHSAPPALPLRERRGFCQPQLNLPGAF</sequence>
<dbReference type="Proteomes" id="UP001385951">
    <property type="component" value="Unassembled WGS sequence"/>
</dbReference>
<evidence type="ECO:0000313" key="2">
    <source>
        <dbReference type="EMBL" id="KAK7694492.1"/>
    </source>
</evidence>
<keyword evidence="3" id="KW-1185">Reference proteome</keyword>
<evidence type="ECO:0000313" key="3">
    <source>
        <dbReference type="Proteomes" id="UP001385951"/>
    </source>
</evidence>
<feature type="region of interest" description="Disordered" evidence="1">
    <location>
        <begin position="267"/>
        <end position="296"/>
    </location>
</feature>
<proteinExistence type="predicted"/>
<protein>
    <submittedName>
        <fullName evidence="2">Uncharacterized protein</fullName>
    </submittedName>
</protein>
<evidence type="ECO:0000256" key="1">
    <source>
        <dbReference type="SAM" id="MobiDB-lite"/>
    </source>
</evidence>
<organism evidence="2 3">
    <name type="scientific">Cerrena zonata</name>
    <dbReference type="NCBI Taxonomy" id="2478898"/>
    <lineage>
        <taxon>Eukaryota</taxon>
        <taxon>Fungi</taxon>
        <taxon>Dikarya</taxon>
        <taxon>Basidiomycota</taxon>
        <taxon>Agaricomycotina</taxon>
        <taxon>Agaricomycetes</taxon>
        <taxon>Polyporales</taxon>
        <taxon>Cerrenaceae</taxon>
        <taxon>Cerrena</taxon>
    </lineage>
</organism>
<feature type="region of interest" description="Disordered" evidence="1">
    <location>
        <begin position="349"/>
        <end position="378"/>
    </location>
</feature>